<keyword evidence="2" id="KW-0808">Transferase</keyword>
<dbReference type="OrthoDB" id="422574at2759"/>
<dbReference type="InterPro" id="IPR004046">
    <property type="entry name" value="GST_C"/>
</dbReference>
<dbReference type="AlphaFoldDB" id="A0A4C1Z6K6"/>
<feature type="domain" description="GST C-terminal" evidence="1">
    <location>
        <begin position="1"/>
        <end position="109"/>
    </location>
</feature>
<dbReference type="SUPFAM" id="SSF47616">
    <property type="entry name" value="GST C-terminal domain-like"/>
    <property type="match status" value="1"/>
</dbReference>
<dbReference type="Proteomes" id="UP000299102">
    <property type="component" value="Unassembled WGS sequence"/>
</dbReference>
<protein>
    <submittedName>
        <fullName evidence="2">Glutathione S-transferase theta-3</fullName>
    </submittedName>
</protein>
<dbReference type="InterPro" id="IPR010987">
    <property type="entry name" value="Glutathione-S-Trfase_C-like"/>
</dbReference>
<keyword evidence="3" id="KW-1185">Reference proteome</keyword>
<dbReference type="STRING" id="151549.A0A4C1Z6K6"/>
<dbReference type="PANTHER" id="PTHR43917">
    <property type="match status" value="1"/>
</dbReference>
<dbReference type="GO" id="GO:0005737">
    <property type="term" value="C:cytoplasm"/>
    <property type="evidence" value="ECO:0007669"/>
    <property type="project" value="TreeGrafter"/>
</dbReference>
<comment type="caution">
    <text evidence="2">The sequence shown here is derived from an EMBL/GenBank/DDBJ whole genome shotgun (WGS) entry which is preliminary data.</text>
</comment>
<dbReference type="EMBL" id="BGZK01001595">
    <property type="protein sequence ID" value="GBP82952.1"/>
    <property type="molecule type" value="Genomic_DNA"/>
</dbReference>
<evidence type="ECO:0000313" key="3">
    <source>
        <dbReference type="Proteomes" id="UP000299102"/>
    </source>
</evidence>
<sequence>MGRQPDPKQVAGYEGRMINCLDLFETKWLSQGYLFLTGDNITVADLWAACEIEQPRMAGFDATLKYPNIAAWMQRVKAYFNPYYEEGHVIVNKIIKNNEEKQKQAKSKL</sequence>
<gene>
    <name evidence="2" type="primary">Gstt3</name>
    <name evidence="2" type="ORF">EVAR_99743_1</name>
</gene>
<evidence type="ECO:0000313" key="2">
    <source>
        <dbReference type="EMBL" id="GBP82952.1"/>
    </source>
</evidence>
<dbReference type="PANTHER" id="PTHR43917:SF8">
    <property type="entry name" value="GH16740P-RELATED"/>
    <property type="match status" value="1"/>
</dbReference>
<organism evidence="2 3">
    <name type="scientific">Eumeta variegata</name>
    <name type="common">Bagworm moth</name>
    <name type="synonym">Eumeta japonica</name>
    <dbReference type="NCBI Taxonomy" id="151549"/>
    <lineage>
        <taxon>Eukaryota</taxon>
        <taxon>Metazoa</taxon>
        <taxon>Ecdysozoa</taxon>
        <taxon>Arthropoda</taxon>
        <taxon>Hexapoda</taxon>
        <taxon>Insecta</taxon>
        <taxon>Pterygota</taxon>
        <taxon>Neoptera</taxon>
        <taxon>Endopterygota</taxon>
        <taxon>Lepidoptera</taxon>
        <taxon>Glossata</taxon>
        <taxon>Ditrysia</taxon>
        <taxon>Tineoidea</taxon>
        <taxon>Psychidae</taxon>
        <taxon>Oiketicinae</taxon>
        <taxon>Eumeta</taxon>
    </lineage>
</organism>
<dbReference type="GO" id="GO:0006749">
    <property type="term" value="P:glutathione metabolic process"/>
    <property type="evidence" value="ECO:0007669"/>
    <property type="project" value="TreeGrafter"/>
</dbReference>
<evidence type="ECO:0000259" key="1">
    <source>
        <dbReference type="PROSITE" id="PS50405"/>
    </source>
</evidence>
<dbReference type="InterPro" id="IPR036282">
    <property type="entry name" value="Glutathione-S-Trfase_C_sf"/>
</dbReference>
<dbReference type="Gene3D" id="1.20.1050.10">
    <property type="match status" value="1"/>
</dbReference>
<dbReference type="InterPro" id="IPR051369">
    <property type="entry name" value="GST_Theta"/>
</dbReference>
<reference evidence="2 3" key="1">
    <citation type="journal article" date="2019" name="Commun. Biol.">
        <title>The bagworm genome reveals a unique fibroin gene that provides high tensile strength.</title>
        <authorList>
            <person name="Kono N."/>
            <person name="Nakamura H."/>
            <person name="Ohtoshi R."/>
            <person name="Tomita M."/>
            <person name="Numata K."/>
            <person name="Arakawa K."/>
        </authorList>
    </citation>
    <scope>NUCLEOTIDE SEQUENCE [LARGE SCALE GENOMIC DNA]</scope>
</reference>
<proteinExistence type="predicted"/>
<dbReference type="GO" id="GO:0004364">
    <property type="term" value="F:glutathione transferase activity"/>
    <property type="evidence" value="ECO:0007669"/>
    <property type="project" value="TreeGrafter"/>
</dbReference>
<name>A0A4C1Z6K6_EUMVA</name>
<accession>A0A4C1Z6K6</accession>
<dbReference type="PROSITE" id="PS50405">
    <property type="entry name" value="GST_CTER"/>
    <property type="match status" value="1"/>
</dbReference>
<dbReference type="Pfam" id="PF00043">
    <property type="entry name" value="GST_C"/>
    <property type="match status" value="1"/>
</dbReference>